<reference evidence="1 2" key="1">
    <citation type="submission" date="2018-01" db="EMBL/GenBank/DDBJ databases">
        <title>G. obscuriglobus.</title>
        <authorList>
            <person name="Franke J."/>
            <person name="Blomberg W."/>
            <person name="Selmecki A."/>
        </authorList>
    </citation>
    <scope>NUCLEOTIDE SEQUENCE [LARGE SCALE GENOMIC DNA]</scope>
    <source>
        <strain evidence="1 2">DSM 5831</strain>
    </source>
</reference>
<evidence type="ECO:0008006" key="3">
    <source>
        <dbReference type="Google" id="ProtNLM"/>
    </source>
</evidence>
<proteinExistence type="predicted"/>
<accession>A0A2Z3H4Z0</accession>
<gene>
    <name evidence="1" type="ORF">C1280_18310</name>
</gene>
<organism evidence="1 2">
    <name type="scientific">Gemmata obscuriglobus</name>
    <dbReference type="NCBI Taxonomy" id="114"/>
    <lineage>
        <taxon>Bacteria</taxon>
        <taxon>Pseudomonadati</taxon>
        <taxon>Planctomycetota</taxon>
        <taxon>Planctomycetia</taxon>
        <taxon>Gemmatales</taxon>
        <taxon>Gemmataceae</taxon>
        <taxon>Gemmata</taxon>
    </lineage>
</organism>
<dbReference type="RefSeq" id="WP_010049566.1">
    <property type="nucleotide sequence ID" value="NZ_CP025958.1"/>
</dbReference>
<name>A0A2Z3H4Z0_9BACT</name>
<dbReference type="Proteomes" id="UP000245802">
    <property type="component" value="Chromosome"/>
</dbReference>
<protein>
    <recommendedName>
        <fullName evidence="3">Caspase family protein</fullName>
    </recommendedName>
</protein>
<sequence length="486" mass="52963">MPDRAALLIAVETFFEAGPLVQYAAADCAELHRALPAAGYAPERCTLLAAHRTTKAVIEATLKRLPKVAGDAESLFVLVVSRGFNVKGRGYIACADTIAPDPLETSIPVAEFLTAVSKVKAKEVTVCFDIDPLQWSENKLLHPGLDDAELAALFEKSPKCVGLTACAEGERSFESAQLRHGIWRHHLIEALTGKTRTGVGKDGTLTAAALHEFLADAVPRTLRRTYETQQEQNPTLYGEANASVTVAELEKVLGPGGDLLDPARMKRVVFRSESLSEVKNLDGYRKGQPVPDRANEWARKYVNRVAAPDIKLDLDNTFEMVREMFGYKRKDLDVSAERDGLGYIRTPDFEYTVTVSVSEEDPSEVLWRREVSRLSGPEFVRSEGFRNVFGTMFDRLVFEFASAVDVADFVDRIEDAPPEGVKVTVASDSGAAVIALAGFGGKISVNRDAVVIQGQTGNPSSLLEQFLVFLRKFGALGEPKALTSGG</sequence>
<evidence type="ECO:0000313" key="2">
    <source>
        <dbReference type="Proteomes" id="UP000245802"/>
    </source>
</evidence>
<keyword evidence="2" id="KW-1185">Reference proteome</keyword>
<evidence type="ECO:0000313" key="1">
    <source>
        <dbReference type="EMBL" id="AWM38747.1"/>
    </source>
</evidence>
<dbReference type="KEGG" id="gog:C1280_18310"/>
<dbReference type="Gene3D" id="3.40.50.1460">
    <property type="match status" value="1"/>
</dbReference>
<dbReference type="AlphaFoldDB" id="A0A2Z3H4Z0"/>
<dbReference type="EMBL" id="CP025958">
    <property type="protein sequence ID" value="AWM38747.1"/>
    <property type="molecule type" value="Genomic_DNA"/>
</dbReference>